<dbReference type="GO" id="GO:0016740">
    <property type="term" value="F:transferase activity"/>
    <property type="evidence" value="ECO:0007669"/>
    <property type="project" value="UniProtKB-KW"/>
</dbReference>
<proteinExistence type="predicted"/>
<dbReference type="KEGG" id="bgm:CAL15_11160"/>
<keyword evidence="1" id="KW-0808">Transferase</keyword>
<dbReference type="InterPro" id="IPR043137">
    <property type="entry name" value="GGT_ssub_C"/>
</dbReference>
<dbReference type="EMBL" id="CP021111">
    <property type="protein sequence ID" value="ARP94885.1"/>
    <property type="molecule type" value="Genomic_DNA"/>
</dbReference>
<dbReference type="PANTHER" id="PTHR43881:SF1">
    <property type="entry name" value="GAMMA-GLUTAMYLTRANSPEPTIDASE (AFU_ORTHOLOGUE AFUA_4G13580)"/>
    <property type="match status" value="1"/>
</dbReference>
<dbReference type="SUPFAM" id="SSF56235">
    <property type="entry name" value="N-terminal nucleophile aminohydrolases (Ntn hydrolases)"/>
    <property type="match status" value="1"/>
</dbReference>
<dbReference type="AlphaFoldDB" id="A0A1W6ZCA8"/>
<reference evidence="1 2" key="1">
    <citation type="submission" date="2017-05" db="EMBL/GenBank/DDBJ databases">
        <title>Complete and WGS of Bordetella genogroups.</title>
        <authorList>
            <person name="Spilker T."/>
            <person name="LiPuma J."/>
        </authorList>
    </citation>
    <scope>NUCLEOTIDE SEQUENCE [LARGE SCALE GENOMIC DNA]</scope>
    <source>
        <strain evidence="1 2">AU7206</strain>
    </source>
</reference>
<dbReference type="OrthoDB" id="5297205at2"/>
<accession>A0A1W6ZCA8</accession>
<dbReference type="Proteomes" id="UP000194161">
    <property type="component" value="Chromosome"/>
</dbReference>
<dbReference type="InterPro" id="IPR043138">
    <property type="entry name" value="GGT_lsub"/>
</dbReference>
<sequence>MSTSFTTRPEIRGTFGVVSSTHWLASQTAMSVLERGGNAFDAAVAGGFVLQIVEPHLNGPGGEVPILFWSESERRMRALCGQGPAPALASAAWFRNQGHHLVPGIGLLPAVVPGAFGAWLTLLRDYGTWELQDVLQPAIDYARNGFPLVPRIVQAVISVQELFRTEWTSSAEVWLPDGRAPHPERLFRTPAVASTYARLVDEAGRGAGSRAQRLDAAIALWYRGFVARAIDDYYRNAEVRDCTGERHRGLLRYEDMAAWQARYDEPVTAQYGRHTVAKCGVWSQGPVFLQQLAMLRHLGIEGLDAAGPEFVHRIAESAKLAFADRLAWYGDPDHADVPLQALLDDAYARERAALVGREASRELRPGQPGGRAPILPDLSASERALAQADTRFGVGEPTFAPLPPVHEWAQREIFVGDTCHIDVIDRHGNMVAATPSGGWLSSSPAVPGLGFSISTRLQMTWLDEGLPGTLQPGKRPCTTLSPGLALRDGEPYMAFGTPGGDQQDQWTVGFFLRHAALGMNLQEAIDAPSWHVDHFPGSFWPRATTLNRLTVEGRFPEATLQALRQAGHDLRVGQPWSEGRISVCTRESVAGGGLLLRAAANPRGMQSYAVGR</sequence>
<dbReference type="PANTHER" id="PTHR43881">
    <property type="entry name" value="GAMMA-GLUTAMYLTRANSPEPTIDASE (AFU_ORTHOLOGUE AFUA_4G13580)"/>
    <property type="match status" value="1"/>
</dbReference>
<dbReference type="Gene3D" id="3.60.20.40">
    <property type="match status" value="1"/>
</dbReference>
<dbReference type="Gene3D" id="1.10.246.130">
    <property type="match status" value="1"/>
</dbReference>
<dbReference type="RefSeq" id="WP_086078653.1">
    <property type="nucleotide sequence ID" value="NZ_CP021111.1"/>
</dbReference>
<evidence type="ECO:0000313" key="1">
    <source>
        <dbReference type="EMBL" id="ARP94885.1"/>
    </source>
</evidence>
<dbReference type="Pfam" id="PF01019">
    <property type="entry name" value="G_glu_transpept"/>
    <property type="match status" value="1"/>
</dbReference>
<dbReference type="InterPro" id="IPR052896">
    <property type="entry name" value="GGT-like_enzyme"/>
</dbReference>
<dbReference type="PRINTS" id="PR01210">
    <property type="entry name" value="GGTRANSPTASE"/>
</dbReference>
<gene>
    <name evidence="1" type="ORF">CAL15_11160</name>
</gene>
<dbReference type="InterPro" id="IPR029055">
    <property type="entry name" value="Ntn_hydrolases_N"/>
</dbReference>
<evidence type="ECO:0000313" key="2">
    <source>
        <dbReference type="Proteomes" id="UP000194161"/>
    </source>
</evidence>
<keyword evidence="2" id="KW-1185">Reference proteome</keyword>
<name>A0A1W6ZCA8_9BORD</name>
<protein>
    <submittedName>
        <fullName evidence="1">Gamma-glutamyltransferase</fullName>
    </submittedName>
</protein>
<organism evidence="1 2">
    <name type="scientific">Bordetella genomosp. 13</name>
    <dbReference type="NCBI Taxonomy" id="463040"/>
    <lineage>
        <taxon>Bacteria</taxon>
        <taxon>Pseudomonadati</taxon>
        <taxon>Pseudomonadota</taxon>
        <taxon>Betaproteobacteria</taxon>
        <taxon>Burkholderiales</taxon>
        <taxon>Alcaligenaceae</taxon>
        <taxon>Bordetella</taxon>
    </lineage>
</organism>
<dbReference type="STRING" id="463040.CAL15_11160"/>